<sequence length="207" mass="24189">MCKKYISFLLLLNLHVSCLGQVILFGDCKEVKTMEYFEIERFLGQWYTIQRIPSWYEENGQCSYKLVQQCERSIVFQHRSIRGGIEYMFHINSTYAPGDEAVFVIPKNNIDPFGIPLSVLRTDYTNYAIVYGCKYNQMLNFKYVLTWILSRSTTLPPDILDTAYEELYPLPGGLGYMERVDHSPELCDYHWTAHVQAVYKNDTDTNP</sequence>
<evidence type="ECO:0000256" key="3">
    <source>
        <dbReference type="PIRNR" id="PIRNR036893"/>
    </source>
</evidence>
<dbReference type="PRINTS" id="PR01273">
    <property type="entry name" value="INVTBRTCOLOR"/>
</dbReference>
<feature type="chain" id="PRO_5045017127" evidence="3">
    <location>
        <begin position="21"/>
        <end position="207"/>
    </location>
</feature>
<keyword evidence="6" id="KW-1185">Reference proteome</keyword>
<dbReference type="AlphaFoldDB" id="A0A6J1N0Y4"/>
<comment type="similarity">
    <text evidence="1 3 4">Belongs to the calycin superfamily. Lipocalin family.</text>
</comment>
<dbReference type="Proteomes" id="UP001652582">
    <property type="component" value="Chromosome 21"/>
</dbReference>
<evidence type="ECO:0000313" key="7">
    <source>
        <dbReference type="RefSeq" id="XP_023938807.2"/>
    </source>
</evidence>
<dbReference type="InterPro" id="IPR000566">
    <property type="entry name" value="Lipocln_cytosolic_FA-bd_dom"/>
</dbReference>
<dbReference type="Gene3D" id="2.40.128.20">
    <property type="match status" value="1"/>
</dbReference>
<name>A0A6J1N0Y4_BICAN</name>
<dbReference type="GeneID" id="112046425"/>
<reference evidence="7" key="1">
    <citation type="submission" date="2025-08" db="UniProtKB">
        <authorList>
            <consortium name="RefSeq"/>
        </authorList>
    </citation>
    <scope>IDENTIFICATION</scope>
</reference>
<dbReference type="InterPro" id="IPR022272">
    <property type="entry name" value="Lipocalin_CS"/>
</dbReference>
<dbReference type="GO" id="GO:0031409">
    <property type="term" value="F:pigment binding"/>
    <property type="evidence" value="ECO:0007669"/>
    <property type="project" value="InterPro"/>
</dbReference>
<dbReference type="InterPro" id="IPR003057">
    <property type="entry name" value="Invtbrt_color"/>
</dbReference>
<organism evidence="6 7">
    <name type="scientific">Bicyclus anynana</name>
    <name type="common">Squinting bush brown butterfly</name>
    <dbReference type="NCBI Taxonomy" id="110368"/>
    <lineage>
        <taxon>Eukaryota</taxon>
        <taxon>Metazoa</taxon>
        <taxon>Ecdysozoa</taxon>
        <taxon>Arthropoda</taxon>
        <taxon>Hexapoda</taxon>
        <taxon>Insecta</taxon>
        <taxon>Pterygota</taxon>
        <taxon>Neoptera</taxon>
        <taxon>Endopterygota</taxon>
        <taxon>Lepidoptera</taxon>
        <taxon>Glossata</taxon>
        <taxon>Ditrysia</taxon>
        <taxon>Papilionoidea</taxon>
        <taxon>Nymphalidae</taxon>
        <taxon>Satyrinae</taxon>
        <taxon>Satyrini</taxon>
        <taxon>Mycalesina</taxon>
        <taxon>Bicyclus</taxon>
    </lineage>
</organism>
<dbReference type="KEGG" id="bany:112046425"/>
<dbReference type="PANTHER" id="PTHR10612:SF34">
    <property type="entry name" value="APOLIPOPROTEIN D"/>
    <property type="match status" value="1"/>
</dbReference>
<dbReference type="GO" id="GO:0006629">
    <property type="term" value="P:lipid metabolic process"/>
    <property type="evidence" value="ECO:0007669"/>
    <property type="project" value="TreeGrafter"/>
</dbReference>
<dbReference type="PROSITE" id="PS00213">
    <property type="entry name" value="LIPOCALIN"/>
    <property type="match status" value="1"/>
</dbReference>
<dbReference type="Pfam" id="PF00061">
    <property type="entry name" value="Lipocalin"/>
    <property type="match status" value="1"/>
</dbReference>
<evidence type="ECO:0000313" key="6">
    <source>
        <dbReference type="Proteomes" id="UP001652582"/>
    </source>
</evidence>
<dbReference type="OrthoDB" id="565904at2759"/>
<evidence type="ECO:0000256" key="1">
    <source>
        <dbReference type="ARBA" id="ARBA00006889"/>
    </source>
</evidence>
<dbReference type="PIRSF" id="PIRSF036893">
    <property type="entry name" value="Lipocalin_ApoD"/>
    <property type="match status" value="1"/>
</dbReference>
<proteinExistence type="inferred from homology"/>
<feature type="signal peptide" evidence="3">
    <location>
        <begin position="1"/>
        <end position="20"/>
    </location>
</feature>
<evidence type="ECO:0000256" key="2">
    <source>
        <dbReference type="ARBA" id="ARBA00023157"/>
    </source>
</evidence>
<feature type="domain" description="Lipocalin/cytosolic fatty-acid binding" evidence="5">
    <location>
        <begin position="44"/>
        <end position="162"/>
    </location>
</feature>
<gene>
    <name evidence="7" type="primary">LOC112046425</name>
</gene>
<dbReference type="RefSeq" id="XP_023938807.2">
    <property type="nucleotide sequence ID" value="XM_024083039.2"/>
</dbReference>
<dbReference type="SUPFAM" id="SSF50814">
    <property type="entry name" value="Lipocalins"/>
    <property type="match status" value="1"/>
</dbReference>
<dbReference type="GO" id="GO:0005737">
    <property type="term" value="C:cytoplasm"/>
    <property type="evidence" value="ECO:0007669"/>
    <property type="project" value="TreeGrafter"/>
</dbReference>
<dbReference type="GO" id="GO:0000302">
    <property type="term" value="P:response to reactive oxygen species"/>
    <property type="evidence" value="ECO:0007669"/>
    <property type="project" value="TreeGrafter"/>
</dbReference>
<evidence type="ECO:0000259" key="5">
    <source>
        <dbReference type="Pfam" id="PF00061"/>
    </source>
</evidence>
<dbReference type="PANTHER" id="PTHR10612">
    <property type="entry name" value="APOLIPOPROTEIN D"/>
    <property type="match status" value="1"/>
</dbReference>
<protein>
    <submittedName>
        <fullName evidence="7">Apolipoprotein D</fullName>
    </submittedName>
</protein>
<keyword evidence="2" id="KW-1015">Disulfide bond</keyword>
<keyword evidence="3" id="KW-0732">Signal</keyword>
<dbReference type="InterPro" id="IPR012674">
    <property type="entry name" value="Calycin"/>
</dbReference>
<evidence type="ECO:0000256" key="4">
    <source>
        <dbReference type="RuleBase" id="RU003695"/>
    </source>
</evidence>
<accession>A0A6J1N0Y4</accession>
<dbReference type="InterPro" id="IPR022271">
    <property type="entry name" value="Lipocalin_ApoD"/>
</dbReference>